<sequence length="215" mass="24348">MNDNDKVVVAFATVFLMVFTGTLFWSTLGLWRATKDGIDLAEKAHASEQRPWLSLKLKSVTQLLKRVNYAEITYRPLVANVGRTPAFDVHAYHMLIRDFDGSPKANFELFMADSRTSYIEPSRERSGVVFPDGRPDESSEQTVGEYKGTPQTMVGRFHLLFLCVFYRFEPEGELHRTASVYRLDLVGGDFTSPNIVFSSRAEDRPFQSIGFNSAT</sequence>
<evidence type="ECO:0000256" key="2">
    <source>
        <dbReference type="SAM" id="Phobius"/>
    </source>
</evidence>
<keyword evidence="2" id="KW-1133">Transmembrane helix</keyword>
<evidence type="ECO:0000256" key="1">
    <source>
        <dbReference type="SAM" id="MobiDB-lite"/>
    </source>
</evidence>
<dbReference type="EMBL" id="JACRAF010000063">
    <property type="protein sequence ID" value="MBI4923850.1"/>
    <property type="molecule type" value="Genomic_DNA"/>
</dbReference>
<organism evidence="3 4">
    <name type="scientific">Devosia nanyangense</name>
    <dbReference type="NCBI Taxonomy" id="1228055"/>
    <lineage>
        <taxon>Bacteria</taxon>
        <taxon>Pseudomonadati</taxon>
        <taxon>Pseudomonadota</taxon>
        <taxon>Alphaproteobacteria</taxon>
        <taxon>Hyphomicrobiales</taxon>
        <taxon>Devosiaceae</taxon>
        <taxon>Devosia</taxon>
    </lineage>
</organism>
<dbReference type="AlphaFoldDB" id="A0A933L696"/>
<keyword evidence="2" id="KW-0812">Transmembrane</keyword>
<dbReference type="Proteomes" id="UP000782610">
    <property type="component" value="Unassembled WGS sequence"/>
</dbReference>
<proteinExistence type="predicted"/>
<feature type="region of interest" description="Disordered" evidence="1">
    <location>
        <begin position="125"/>
        <end position="145"/>
    </location>
</feature>
<keyword evidence="2" id="KW-0472">Membrane</keyword>
<comment type="caution">
    <text evidence="3">The sequence shown here is derived from an EMBL/GenBank/DDBJ whole genome shotgun (WGS) entry which is preliminary data.</text>
</comment>
<gene>
    <name evidence="3" type="ORF">HY834_19110</name>
</gene>
<evidence type="ECO:0000313" key="4">
    <source>
        <dbReference type="Proteomes" id="UP000782610"/>
    </source>
</evidence>
<accession>A0A933L696</accession>
<reference evidence="3" key="1">
    <citation type="submission" date="2020-07" db="EMBL/GenBank/DDBJ databases">
        <title>Huge and variable diversity of episymbiotic CPR bacteria and DPANN archaea in groundwater ecosystems.</title>
        <authorList>
            <person name="He C.Y."/>
            <person name="Keren R."/>
            <person name="Whittaker M."/>
            <person name="Farag I.F."/>
            <person name="Doudna J."/>
            <person name="Cate J.H.D."/>
            <person name="Banfield J.F."/>
        </authorList>
    </citation>
    <scope>NUCLEOTIDE SEQUENCE</scope>
    <source>
        <strain evidence="3">NC_groundwater_1586_Pr3_B-0.1um_66_15</strain>
    </source>
</reference>
<evidence type="ECO:0000313" key="3">
    <source>
        <dbReference type="EMBL" id="MBI4923850.1"/>
    </source>
</evidence>
<protein>
    <submittedName>
        <fullName evidence="3">Uncharacterized protein</fullName>
    </submittedName>
</protein>
<name>A0A933L696_9HYPH</name>
<feature type="transmembrane region" description="Helical" evidence="2">
    <location>
        <begin position="7"/>
        <end position="31"/>
    </location>
</feature>